<dbReference type="AlphaFoldDB" id="A0A078L0X5"/>
<dbReference type="InterPro" id="IPR008250">
    <property type="entry name" value="ATPase_P-typ_transduc_dom_A_sf"/>
</dbReference>
<feature type="transmembrane region" description="Helical" evidence="8">
    <location>
        <begin position="414"/>
        <end position="436"/>
    </location>
</feature>
<dbReference type="Gene3D" id="2.70.150.10">
    <property type="entry name" value="Calcium-transporting ATPase, cytoplasmic transduction domain A"/>
    <property type="match status" value="1"/>
</dbReference>
<dbReference type="Gene3D" id="3.40.50.1000">
    <property type="entry name" value="HAD superfamily/HAD-like"/>
    <property type="match status" value="1"/>
</dbReference>
<dbReference type="GO" id="GO:0016020">
    <property type="term" value="C:membrane"/>
    <property type="evidence" value="ECO:0007669"/>
    <property type="project" value="UniProtKB-SubCell"/>
</dbReference>
<evidence type="ECO:0000256" key="7">
    <source>
        <dbReference type="ARBA" id="ARBA00047308"/>
    </source>
</evidence>
<feature type="domain" description="P-type ATPase A" evidence="9">
    <location>
        <begin position="285"/>
        <end position="358"/>
    </location>
</feature>
<dbReference type="Proteomes" id="UP000044071">
    <property type="component" value="Unassembled WGS sequence"/>
</dbReference>
<comment type="subcellular location">
    <subcellularLocation>
        <location evidence="1">Membrane</location>
    </subcellularLocation>
</comment>
<evidence type="ECO:0000256" key="4">
    <source>
        <dbReference type="ARBA" id="ARBA00022989"/>
    </source>
</evidence>
<dbReference type="InterPro" id="IPR059000">
    <property type="entry name" value="ATPase_P-type_domA"/>
</dbReference>
<dbReference type="GO" id="GO:0005524">
    <property type="term" value="F:ATP binding"/>
    <property type="evidence" value="ECO:0007669"/>
    <property type="project" value="InterPro"/>
</dbReference>
<evidence type="ECO:0000313" key="11">
    <source>
        <dbReference type="Proteomes" id="UP000044071"/>
    </source>
</evidence>
<feature type="transmembrane region" description="Helical" evidence="8">
    <location>
        <begin position="116"/>
        <end position="136"/>
    </location>
</feature>
<dbReference type="EMBL" id="CCSB01000002">
    <property type="protein sequence ID" value="CDZ77689.1"/>
    <property type="molecule type" value="Genomic_DNA"/>
</dbReference>
<dbReference type="SUPFAM" id="SSF56784">
    <property type="entry name" value="HAD-like"/>
    <property type="match status" value="1"/>
</dbReference>
<feature type="transmembrane region" description="Helical" evidence="8">
    <location>
        <begin position="741"/>
        <end position="761"/>
    </location>
</feature>
<dbReference type="InterPro" id="IPR001757">
    <property type="entry name" value="P_typ_ATPase"/>
</dbReference>
<dbReference type="NCBIfam" id="TIGR01494">
    <property type="entry name" value="ATPase_P-type"/>
    <property type="match status" value="1"/>
</dbReference>
<comment type="similarity">
    <text evidence="2">Belongs to the cation transport ATPase (P-type) (TC 3.A.3) family. Type IB subfamily.</text>
</comment>
<sequence>MGIQSTLNSCIEDCIKAELLPKDAKLTIDSEPSGLGIHRFFLRIETAEESFVPPENFHNTISAQLKENIFFDIVDEQTDGEGEKSNKTNWINIAINLLAISAIIALSLLFPPSIPLTIGLASISFISTAFTAREYLIAFFRNLWNRDLANMTTTISLGWFLSLAHTIFHAISMPLASSFSMVFMSFIMPVMLIGFINGMDEIKRLVLNKAKKMQLQGIRAIFPQMSEEYLRYELSDEQQSILLEQFQPVDKELKSVAEHIDLDKLSFMEHLLESNNPVSEKKGLLRGGMIIEVKRGECFPVDCILLDGNTVVDASLLTGEPQQSKLRWQRIPAGALNLGQSVRVYAENGAYTSTVNKLLFRSNRARTSTVQETSPLFTYLYTGLIILGLVAAIVAPAALGILTIPLVMQNLMGILFSVCPCTIAIAHQLPNLIGIYQRTKQGIQLRDDNITGRTDKINTVVFDKTGTLTNGNSSIESTNIPFSSPIWHRIYLLEKAHGGEHPLAKAIINYYESNASPSIPLNDVKNCIIDSQNRGLVATVQGNRIQLGNAAFLQEADIVVPEADTAKIAQGFSPVYVAEDGVYQGVIYIQHEPRKDILEALLRLKKEGKKIIMLTGDSKAAAKGFNRHLSKLAGLDIDKESIFDQENIHAEQTPQNKEEFLKSLMTSSGVDPKGVWFVGDGLNDAPCCRIVSELGGISCAITGEDKAAYFTDISLDGSLNYLFEHNKLNRMLQTNVLQNQLIMGYSTVAFLAFIISFSIAGIAVSPIIPLVIMLTTTMFVLFNSYRVQLATDDALDKTTSWPKKLLASNLSISLLVLASSLLIGATLIATISTGGLALPAIVFTAGLVTALSSACTVAATVLFSAFALLLTSHLLTNYFPKSDQNAEIEQAMPEQIAITQPDATIASEEEHHSFNLFSRLFCQHTDTSPPGTNNEPLQLFAKIR</sequence>
<keyword evidence="3 8" id="KW-0812">Transmembrane</keyword>
<dbReference type="InterPro" id="IPR036412">
    <property type="entry name" value="HAD-like_sf"/>
</dbReference>
<evidence type="ECO:0000256" key="1">
    <source>
        <dbReference type="ARBA" id="ARBA00004370"/>
    </source>
</evidence>
<evidence type="ECO:0000256" key="3">
    <source>
        <dbReference type="ARBA" id="ARBA00022692"/>
    </source>
</evidence>
<evidence type="ECO:0000256" key="5">
    <source>
        <dbReference type="ARBA" id="ARBA00023136"/>
    </source>
</evidence>
<protein>
    <recommendedName>
        <fullName evidence="6">P-type Zn(2+) transporter</fullName>
        <ecNumber evidence="6">7.2.2.12</ecNumber>
    </recommendedName>
</protein>
<dbReference type="GO" id="GO:0016887">
    <property type="term" value="F:ATP hydrolysis activity"/>
    <property type="evidence" value="ECO:0007669"/>
    <property type="project" value="InterPro"/>
</dbReference>
<dbReference type="InterPro" id="IPR023214">
    <property type="entry name" value="HAD_sf"/>
</dbReference>
<dbReference type="Gene3D" id="3.40.1110.10">
    <property type="entry name" value="Calcium-transporting ATPase, cytoplasmic domain N"/>
    <property type="match status" value="1"/>
</dbReference>
<dbReference type="PANTHER" id="PTHR48085">
    <property type="entry name" value="CADMIUM/ZINC-TRANSPORTING ATPASE HMA2-RELATED"/>
    <property type="match status" value="1"/>
</dbReference>
<feature type="transmembrane region" description="Helical" evidence="8">
    <location>
        <begin position="90"/>
        <end position="110"/>
    </location>
</feature>
<dbReference type="STRING" id="1034943.BN59_01979"/>
<evidence type="ECO:0000259" key="9">
    <source>
        <dbReference type="Pfam" id="PF00122"/>
    </source>
</evidence>
<dbReference type="GO" id="GO:0015086">
    <property type="term" value="F:cadmium ion transmembrane transporter activity"/>
    <property type="evidence" value="ECO:0007669"/>
    <property type="project" value="TreeGrafter"/>
</dbReference>
<feature type="transmembrane region" description="Helical" evidence="8">
    <location>
        <begin position="767"/>
        <end position="785"/>
    </location>
</feature>
<accession>A0A078L0X5</accession>
<dbReference type="InterPro" id="IPR023299">
    <property type="entry name" value="ATPase_P-typ_cyto_dom_N"/>
</dbReference>
<feature type="transmembrane region" description="Helical" evidence="8">
    <location>
        <begin position="376"/>
        <end position="402"/>
    </location>
</feature>
<evidence type="ECO:0000256" key="2">
    <source>
        <dbReference type="ARBA" id="ARBA00006024"/>
    </source>
</evidence>
<dbReference type="EC" id="7.2.2.12" evidence="6"/>
<dbReference type="Pfam" id="PF00702">
    <property type="entry name" value="Hydrolase"/>
    <property type="match status" value="1"/>
</dbReference>
<name>A0A078L0X5_9GAMM</name>
<dbReference type="GO" id="GO:0016463">
    <property type="term" value="F:P-type zinc transporter activity"/>
    <property type="evidence" value="ECO:0007669"/>
    <property type="project" value="UniProtKB-EC"/>
</dbReference>
<organism evidence="10 11">
    <name type="scientific">Legionella massiliensis</name>
    <dbReference type="NCBI Taxonomy" id="1034943"/>
    <lineage>
        <taxon>Bacteria</taxon>
        <taxon>Pseudomonadati</taxon>
        <taxon>Pseudomonadota</taxon>
        <taxon>Gammaproteobacteria</taxon>
        <taxon>Legionellales</taxon>
        <taxon>Legionellaceae</taxon>
        <taxon>Legionella</taxon>
    </lineage>
</organism>
<dbReference type="PROSITE" id="PS00154">
    <property type="entry name" value="ATPASE_E1_E2"/>
    <property type="match status" value="1"/>
</dbReference>
<evidence type="ECO:0000256" key="8">
    <source>
        <dbReference type="SAM" id="Phobius"/>
    </source>
</evidence>
<feature type="transmembrane region" description="Helical" evidence="8">
    <location>
        <begin position="806"/>
        <end position="831"/>
    </location>
</feature>
<proteinExistence type="inferred from homology"/>
<dbReference type="eggNOG" id="COG2217">
    <property type="taxonomic scope" value="Bacteria"/>
</dbReference>
<gene>
    <name evidence="10" type="primary">silP_2</name>
    <name evidence="10" type="ORF">BN59_01979</name>
</gene>
<dbReference type="Pfam" id="PF00122">
    <property type="entry name" value="E1-E2_ATPase"/>
    <property type="match status" value="1"/>
</dbReference>
<feature type="transmembrane region" description="Helical" evidence="8">
    <location>
        <begin position="148"/>
        <end position="171"/>
    </location>
</feature>
<keyword evidence="4 8" id="KW-1133">Transmembrane helix</keyword>
<evidence type="ECO:0000313" key="10">
    <source>
        <dbReference type="EMBL" id="CDZ77689.1"/>
    </source>
</evidence>
<dbReference type="SUPFAM" id="SSF81653">
    <property type="entry name" value="Calcium ATPase, transduction domain A"/>
    <property type="match status" value="1"/>
</dbReference>
<dbReference type="InterPro" id="IPR051014">
    <property type="entry name" value="Cation_Transport_ATPase_IB"/>
</dbReference>
<comment type="catalytic activity">
    <reaction evidence="7">
        <text>Zn(2+)(in) + ATP + H2O = Zn(2+)(out) + ADP + phosphate + H(+)</text>
        <dbReference type="Rhea" id="RHEA:20621"/>
        <dbReference type="ChEBI" id="CHEBI:15377"/>
        <dbReference type="ChEBI" id="CHEBI:15378"/>
        <dbReference type="ChEBI" id="CHEBI:29105"/>
        <dbReference type="ChEBI" id="CHEBI:30616"/>
        <dbReference type="ChEBI" id="CHEBI:43474"/>
        <dbReference type="ChEBI" id="CHEBI:456216"/>
        <dbReference type="EC" id="7.2.2.12"/>
    </reaction>
</comment>
<dbReference type="InterPro" id="IPR018303">
    <property type="entry name" value="ATPase_P-typ_P_site"/>
</dbReference>
<feature type="transmembrane region" description="Helical" evidence="8">
    <location>
        <begin position="177"/>
        <end position="196"/>
    </location>
</feature>
<keyword evidence="5 8" id="KW-0472">Membrane</keyword>
<keyword evidence="11" id="KW-1185">Reference proteome</keyword>
<reference evidence="10 11" key="1">
    <citation type="submission" date="2014-06" db="EMBL/GenBank/DDBJ databases">
        <authorList>
            <person name="Urmite Genomes Urmite Genomes"/>
        </authorList>
    </citation>
    <scope>NUCLEOTIDE SEQUENCE [LARGE SCALE GENOMIC DNA]</scope>
</reference>
<evidence type="ECO:0000256" key="6">
    <source>
        <dbReference type="ARBA" id="ARBA00039097"/>
    </source>
</evidence>
<dbReference type="PRINTS" id="PR00119">
    <property type="entry name" value="CATATPASE"/>
</dbReference>
<dbReference type="PANTHER" id="PTHR48085:SF5">
    <property type="entry name" value="CADMIUM_ZINC-TRANSPORTING ATPASE HMA4-RELATED"/>
    <property type="match status" value="1"/>
</dbReference>
<feature type="transmembrane region" description="Helical" evidence="8">
    <location>
        <begin position="837"/>
        <end position="870"/>
    </location>
</feature>